<dbReference type="Proteomes" id="UP000005018">
    <property type="component" value="Chromosome 2"/>
</dbReference>
<dbReference type="GeneID" id="14538127"/>
<evidence type="ECO:0000313" key="3">
    <source>
        <dbReference type="Proteomes" id="UP000005018"/>
    </source>
</evidence>
<keyword evidence="3" id="KW-1185">Reference proteome</keyword>
<organism evidence="2 3">
    <name type="scientific">Candida orthopsilosis (strain 90-125)</name>
    <name type="common">Yeast</name>
    <dbReference type="NCBI Taxonomy" id="1136231"/>
    <lineage>
        <taxon>Eukaryota</taxon>
        <taxon>Fungi</taxon>
        <taxon>Dikarya</taxon>
        <taxon>Ascomycota</taxon>
        <taxon>Saccharomycotina</taxon>
        <taxon>Pichiomycetes</taxon>
        <taxon>Debaryomycetaceae</taxon>
        <taxon>Candida/Lodderomyces clade</taxon>
        <taxon>Candida</taxon>
    </lineage>
</organism>
<protein>
    <submittedName>
        <fullName evidence="2">Uncharacterized protein</fullName>
    </submittedName>
</protein>
<gene>
    <name evidence="2" type="ORF">CORT_0B03450</name>
</gene>
<accession>H8X114</accession>
<dbReference type="AlphaFoldDB" id="H8X114"/>
<reference evidence="2 3" key="1">
    <citation type="journal article" date="2012" name="PLoS ONE">
        <title>Sequence and analysis of the genome of the pathogenic yeast Candida orthopsilosis.</title>
        <authorList>
            <person name="Riccombeni A."/>
            <person name="Vidanes G."/>
            <person name="Proux-Wera E."/>
            <person name="Wolfe K.H."/>
            <person name="Butler G."/>
        </authorList>
    </citation>
    <scope>NUCLEOTIDE SEQUENCE [LARGE SCALE GENOMIC DNA]</scope>
    <source>
        <strain evidence="2 3">Co 90-125</strain>
    </source>
</reference>
<feature type="compositionally biased region" description="Polar residues" evidence="1">
    <location>
        <begin position="36"/>
        <end position="61"/>
    </location>
</feature>
<feature type="region of interest" description="Disordered" evidence="1">
    <location>
        <begin position="1"/>
        <end position="66"/>
    </location>
</feature>
<evidence type="ECO:0000313" key="2">
    <source>
        <dbReference type="EMBL" id="CCG22054.1"/>
    </source>
</evidence>
<name>H8X114_CANO9</name>
<dbReference type="KEGG" id="cot:CORT_0B03450"/>
<dbReference type="OrthoDB" id="4023630at2759"/>
<dbReference type="eggNOG" id="ENOG502RQIW">
    <property type="taxonomic scope" value="Eukaryota"/>
</dbReference>
<dbReference type="EMBL" id="HE681720">
    <property type="protein sequence ID" value="CCG22054.1"/>
    <property type="molecule type" value="Genomic_DNA"/>
</dbReference>
<evidence type="ECO:0000256" key="1">
    <source>
        <dbReference type="SAM" id="MobiDB-lite"/>
    </source>
</evidence>
<proteinExistence type="predicted"/>
<dbReference type="RefSeq" id="XP_003867491.1">
    <property type="nucleotide sequence ID" value="XM_003867443.1"/>
</dbReference>
<dbReference type="HOGENOM" id="CLU_2072842_0_0_1"/>
<sequence>MTTSEYSSKEPPKYSQQDTGTNREREEQEQLPAYTNRPNTPPRTSASSVSDQESDIVSNYPENRPKRNECNICCQDLFCGGCFGCCTGPSNMPASDRNLMGSILVVLCCGAGVEAGVS</sequence>